<evidence type="ECO:0000256" key="5">
    <source>
        <dbReference type="ARBA" id="ARBA00022692"/>
    </source>
</evidence>
<protein>
    <recommendedName>
        <fullName evidence="2">histidine kinase</fullName>
        <ecNumber evidence="2">2.7.13.3</ecNumber>
    </recommendedName>
</protein>
<dbReference type="InterPro" id="IPR036890">
    <property type="entry name" value="HATPase_C_sf"/>
</dbReference>
<comment type="catalytic activity">
    <reaction evidence="1">
        <text>ATP + protein L-histidine = ADP + protein N-phospho-L-histidine.</text>
        <dbReference type="EC" id="2.7.13.3"/>
    </reaction>
</comment>
<dbReference type="Proteomes" id="UP000717634">
    <property type="component" value="Unassembled WGS sequence"/>
</dbReference>
<evidence type="ECO:0000259" key="9">
    <source>
        <dbReference type="PROSITE" id="PS50109"/>
    </source>
</evidence>
<keyword evidence="6 10" id="KW-0418">Kinase</keyword>
<dbReference type="InterPro" id="IPR005467">
    <property type="entry name" value="His_kinase_dom"/>
</dbReference>
<dbReference type="EC" id="2.7.13.3" evidence="2"/>
<dbReference type="SMART" id="SM00387">
    <property type="entry name" value="HATPase_c"/>
    <property type="match status" value="1"/>
</dbReference>
<proteinExistence type="predicted"/>
<dbReference type="InterPro" id="IPR036097">
    <property type="entry name" value="HisK_dim/P_sf"/>
</dbReference>
<reference evidence="10 11" key="1">
    <citation type="submission" date="2020-03" db="EMBL/GenBank/DDBJ databases">
        <title>Genomic Encyclopedia of Type Strains, Phase IV (KMG-V): Genome sequencing to study the core and pangenomes of soil and plant-associated prokaryotes.</title>
        <authorList>
            <person name="Whitman W."/>
        </authorList>
    </citation>
    <scope>NUCLEOTIDE SEQUENCE [LARGE SCALE GENOMIC DNA]</scope>
    <source>
        <strain evidence="10 11">1B</strain>
    </source>
</reference>
<feature type="domain" description="Histidine kinase" evidence="9">
    <location>
        <begin position="225"/>
        <end position="434"/>
    </location>
</feature>
<comment type="caution">
    <text evidence="10">The sequence shown here is derived from an EMBL/GenBank/DDBJ whole genome shotgun (WGS) entry which is preliminary data.</text>
</comment>
<evidence type="ECO:0000256" key="1">
    <source>
        <dbReference type="ARBA" id="ARBA00000085"/>
    </source>
</evidence>
<evidence type="ECO:0000256" key="4">
    <source>
        <dbReference type="ARBA" id="ARBA00022679"/>
    </source>
</evidence>
<dbReference type="InterPro" id="IPR050428">
    <property type="entry name" value="TCS_sensor_his_kinase"/>
</dbReference>
<dbReference type="PANTHER" id="PTHR45436">
    <property type="entry name" value="SENSOR HISTIDINE KINASE YKOH"/>
    <property type="match status" value="1"/>
</dbReference>
<dbReference type="Gene3D" id="1.10.287.130">
    <property type="match status" value="1"/>
</dbReference>
<dbReference type="EMBL" id="JAAVTK010000006">
    <property type="protein sequence ID" value="NKI89717.1"/>
    <property type="molecule type" value="Genomic_DNA"/>
</dbReference>
<feature type="transmembrane region" description="Helical" evidence="8">
    <location>
        <begin position="21"/>
        <end position="42"/>
    </location>
</feature>
<name>A0ABX1HKN4_9BACT</name>
<evidence type="ECO:0000313" key="10">
    <source>
        <dbReference type="EMBL" id="NKI89717.1"/>
    </source>
</evidence>
<dbReference type="RefSeq" id="WP_168673344.1">
    <property type="nucleotide sequence ID" value="NZ_JBHSRZ010000005.1"/>
</dbReference>
<accession>A0ABX1HKN4</accession>
<dbReference type="Gene3D" id="3.30.565.10">
    <property type="entry name" value="Histidine kinase-like ATPase, C-terminal domain"/>
    <property type="match status" value="1"/>
</dbReference>
<dbReference type="CDD" id="cd00082">
    <property type="entry name" value="HisKA"/>
    <property type="match status" value="1"/>
</dbReference>
<sequence>MARSTFTLSLIRMNLLNATTRYYLLLALLVFVGGSLGLYYGINWALRTEVGEQLADRRQELLAKARANELPPVDQLAVLLDISRTPRPLGFRDTILLDRTENELVPHRQLTFPLTVRGEGPVWVSLRKSLVEAEDLLGVVSALMLSVLALLLGGMVVLNRWLSARLWAPFRHTLAALRQYDLQQHRPLALPAPPVAEFAELNQALNGFSQRLVADYESLREFTANAAHETQTPLAIMQAQLEQLLQVPALAEDPAVAPLVADLYGATLRLSRLHQALSLLSKIENRQFAQAQPVRLDQLLAEKMAQLEPLFEARELRYGLDSSLPVVVQMHPGLADSLLQNLLQNAVKHNVRGGQLAVYLSNAELKVTNSGPAVEGDPARFFERFRKHNAASESPGLGLSIVQQICGYYGFGVAYSVAEEGTCHTLRVVLKPGAEALPQNAEISLVATE</sequence>
<dbReference type="Pfam" id="PF02518">
    <property type="entry name" value="HATPase_c"/>
    <property type="match status" value="1"/>
</dbReference>
<dbReference type="GO" id="GO:0016301">
    <property type="term" value="F:kinase activity"/>
    <property type="evidence" value="ECO:0007669"/>
    <property type="project" value="UniProtKB-KW"/>
</dbReference>
<dbReference type="SUPFAM" id="SSF47384">
    <property type="entry name" value="Homodimeric domain of signal transducing histidine kinase"/>
    <property type="match status" value="1"/>
</dbReference>
<keyword evidence="5 8" id="KW-0812">Transmembrane</keyword>
<dbReference type="PROSITE" id="PS50109">
    <property type="entry name" value="HIS_KIN"/>
    <property type="match status" value="1"/>
</dbReference>
<dbReference type="InterPro" id="IPR003661">
    <property type="entry name" value="HisK_dim/P_dom"/>
</dbReference>
<dbReference type="Pfam" id="PF00512">
    <property type="entry name" value="HisKA"/>
    <property type="match status" value="1"/>
</dbReference>
<evidence type="ECO:0000256" key="3">
    <source>
        <dbReference type="ARBA" id="ARBA00022553"/>
    </source>
</evidence>
<evidence type="ECO:0000256" key="7">
    <source>
        <dbReference type="ARBA" id="ARBA00022989"/>
    </source>
</evidence>
<keyword evidence="7 8" id="KW-1133">Transmembrane helix</keyword>
<feature type="transmembrane region" description="Helical" evidence="8">
    <location>
        <begin position="136"/>
        <end position="158"/>
    </location>
</feature>
<dbReference type="SUPFAM" id="SSF55874">
    <property type="entry name" value="ATPase domain of HSP90 chaperone/DNA topoisomerase II/histidine kinase"/>
    <property type="match status" value="1"/>
</dbReference>
<gene>
    <name evidence="10" type="ORF">HBN54_002316</name>
</gene>
<keyword evidence="3" id="KW-0597">Phosphoprotein</keyword>
<dbReference type="InterPro" id="IPR003594">
    <property type="entry name" value="HATPase_dom"/>
</dbReference>
<organism evidence="10 11">
    <name type="scientific">Hymenobacter artigasi</name>
    <dbReference type="NCBI Taxonomy" id="2719616"/>
    <lineage>
        <taxon>Bacteria</taxon>
        <taxon>Pseudomonadati</taxon>
        <taxon>Bacteroidota</taxon>
        <taxon>Cytophagia</taxon>
        <taxon>Cytophagales</taxon>
        <taxon>Hymenobacteraceae</taxon>
        <taxon>Hymenobacter</taxon>
    </lineage>
</organism>
<evidence type="ECO:0000256" key="6">
    <source>
        <dbReference type="ARBA" id="ARBA00022777"/>
    </source>
</evidence>
<dbReference type="SMART" id="SM00388">
    <property type="entry name" value="HisKA"/>
    <property type="match status" value="1"/>
</dbReference>
<keyword evidence="11" id="KW-1185">Reference proteome</keyword>
<evidence type="ECO:0000256" key="2">
    <source>
        <dbReference type="ARBA" id="ARBA00012438"/>
    </source>
</evidence>
<keyword evidence="8" id="KW-0472">Membrane</keyword>
<evidence type="ECO:0000313" key="11">
    <source>
        <dbReference type="Proteomes" id="UP000717634"/>
    </source>
</evidence>
<evidence type="ECO:0000256" key="8">
    <source>
        <dbReference type="SAM" id="Phobius"/>
    </source>
</evidence>
<dbReference type="PANTHER" id="PTHR45436:SF5">
    <property type="entry name" value="SENSOR HISTIDINE KINASE TRCS"/>
    <property type="match status" value="1"/>
</dbReference>
<keyword evidence="4" id="KW-0808">Transferase</keyword>